<organism evidence="2 3">
    <name type="scientific">Candidatus Kaiserbacteria bacterium RIFCSPHIGHO2_02_FULL_49_34</name>
    <dbReference type="NCBI Taxonomy" id="1798491"/>
    <lineage>
        <taxon>Bacteria</taxon>
        <taxon>Candidatus Kaiseribacteriota</taxon>
    </lineage>
</organism>
<dbReference type="AlphaFoldDB" id="A0A1F6DKB7"/>
<name>A0A1F6DKB7_9BACT</name>
<evidence type="ECO:0000256" key="1">
    <source>
        <dbReference type="SAM" id="Phobius"/>
    </source>
</evidence>
<dbReference type="Proteomes" id="UP000176511">
    <property type="component" value="Unassembled WGS sequence"/>
</dbReference>
<keyword evidence="1" id="KW-0472">Membrane</keyword>
<dbReference type="STRING" id="1798491.A3C87_00535"/>
<feature type="transmembrane region" description="Helical" evidence="1">
    <location>
        <begin position="6"/>
        <end position="27"/>
    </location>
</feature>
<proteinExistence type="predicted"/>
<gene>
    <name evidence="2" type="ORF">A3C87_00535</name>
</gene>
<reference evidence="2 3" key="1">
    <citation type="journal article" date="2016" name="Nat. Commun.">
        <title>Thousands of microbial genomes shed light on interconnected biogeochemical processes in an aquifer system.</title>
        <authorList>
            <person name="Anantharaman K."/>
            <person name="Brown C.T."/>
            <person name="Hug L.A."/>
            <person name="Sharon I."/>
            <person name="Castelle C.J."/>
            <person name="Probst A.J."/>
            <person name="Thomas B.C."/>
            <person name="Singh A."/>
            <person name="Wilkins M.J."/>
            <person name="Karaoz U."/>
            <person name="Brodie E.L."/>
            <person name="Williams K.H."/>
            <person name="Hubbard S.S."/>
            <person name="Banfield J.F."/>
        </authorList>
    </citation>
    <scope>NUCLEOTIDE SEQUENCE [LARGE SCALE GENOMIC DNA]</scope>
</reference>
<keyword evidence="1" id="KW-0812">Transmembrane</keyword>
<comment type="caution">
    <text evidence="2">The sequence shown here is derived from an EMBL/GenBank/DDBJ whole genome shotgun (WGS) entry which is preliminary data.</text>
</comment>
<accession>A0A1F6DKB7</accession>
<evidence type="ECO:0000313" key="3">
    <source>
        <dbReference type="Proteomes" id="UP000176511"/>
    </source>
</evidence>
<keyword evidence="1" id="KW-1133">Transmembrane helix</keyword>
<evidence type="ECO:0000313" key="2">
    <source>
        <dbReference type="EMBL" id="OGG61871.1"/>
    </source>
</evidence>
<sequence length="186" mass="20699">MPTVDTVLMYLSIIAICIAFVVLIFAIRSLRSKKRSKEEDGKTHDAVLDAAIRIQTILAEESRRLIKARLDNQRGWGIADDGTLFVIKDAAKVRLMMTGVGAPVVVGEEGILRAGFQQKVCHYVETGDGRALIFRINAHSHMVSEAVVPRVLAQRADAADLNLYLKRSDWKQIAFPYDAFKEESDA</sequence>
<dbReference type="EMBL" id="MFLE01000014">
    <property type="protein sequence ID" value="OGG61871.1"/>
    <property type="molecule type" value="Genomic_DNA"/>
</dbReference>
<protein>
    <submittedName>
        <fullName evidence="2">Uncharacterized protein</fullName>
    </submittedName>
</protein>